<evidence type="ECO:0000256" key="6">
    <source>
        <dbReference type="SAM" id="Coils"/>
    </source>
</evidence>
<gene>
    <name evidence="7" type="ORF">BN437_2773</name>
</gene>
<keyword evidence="3" id="KW-1005">Bacterial flagellum biogenesis</keyword>
<dbReference type="InterPro" id="IPR008622">
    <property type="entry name" value="FliT"/>
</dbReference>
<dbReference type="Proteomes" id="UP000013111">
    <property type="component" value="Unassembled WGS sequence"/>
</dbReference>
<keyword evidence="2" id="KW-0963">Cytoplasm</keyword>
<protein>
    <recommendedName>
        <fullName evidence="5">Flagellar protein FliT</fullName>
    </recommendedName>
</protein>
<dbReference type="RefSeq" id="WP_004159273.1">
    <property type="nucleotide sequence ID" value="NZ_BAYW01000011.1"/>
</dbReference>
<evidence type="ECO:0000256" key="2">
    <source>
        <dbReference type="ARBA" id="ARBA00022490"/>
    </source>
</evidence>
<organism evidence="7 8">
    <name type="scientific">Erwinia amylovora NBRC 12687 = CFBP 1232</name>
    <dbReference type="NCBI Taxonomy" id="1219359"/>
    <lineage>
        <taxon>Bacteria</taxon>
        <taxon>Pseudomonadati</taxon>
        <taxon>Pseudomonadota</taxon>
        <taxon>Gammaproteobacteria</taxon>
        <taxon>Enterobacterales</taxon>
        <taxon>Erwiniaceae</taxon>
        <taxon>Erwinia</taxon>
    </lineage>
</organism>
<comment type="subcellular location">
    <subcellularLocation>
        <location evidence="1">Cytoplasm</location>
        <location evidence="1">Cytosol</location>
    </subcellularLocation>
</comment>
<evidence type="ECO:0000313" key="8">
    <source>
        <dbReference type="Proteomes" id="UP000013111"/>
    </source>
</evidence>
<dbReference type="Gene3D" id="1.20.58.380">
    <property type="entry name" value="Flagellar protein flit"/>
    <property type="match status" value="1"/>
</dbReference>
<name>A0A831A3A8_ERWAM</name>
<sequence>MGNTLMSELQRISQLHDELMVLSCESRWDEFIAALGPCADLLREAMLLDSSALNVDELAAARELITTLQDNEALMVQRMRARLDQLREEMSGLNKGKAVSNAYAAPFTASIR</sequence>
<evidence type="ECO:0000256" key="5">
    <source>
        <dbReference type="ARBA" id="ARBA00093797"/>
    </source>
</evidence>
<dbReference type="GeneID" id="97606852"/>
<keyword evidence="6" id="KW-0175">Coiled coil</keyword>
<dbReference type="AlphaFoldDB" id="A0A831A3A8"/>
<dbReference type="EMBL" id="CAPB01000033">
    <property type="protein sequence ID" value="CCO94683.1"/>
    <property type="molecule type" value="Genomic_DNA"/>
</dbReference>
<accession>A0A831A3A8</accession>
<reference evidence="7 8" key="2">
    <citation type="submission" date="2013-04" db="EMBL/GenBank/DDBJ databases">
        <title>Comparative genomics of 12 strains of Erwinia amylovora identifies a pan-genome with a large conserved core and provides insights into host specificity.</title>
        <authorList>
            <person name="Mann R.A."/>
            <person name="Smits T.H.M."/>
            <person name="Buehlmann A."/>
            <person name="Blom J."/>
            <person name="Goesmann A."/>
            <person name="Frey J.E."/>
            <person name="Plummer K.M."/>
            <person name="Beer S.V."/>
            <person name="Luck J."/>
            <person name="Duffy B."/>
            <person name="Rodoni B."/>
        </authorList>
    </citation>
    <scope>NUCLEOTIDE SEQUENCE [LARGE SCALE GENOMIC DNA]</scope>
    <source>
        <strain evidence="8">CFBP 1232</strain>
    </source>
</reference>
<proteinExistence type="predicted"/>
<evidence type="ECO:0000256" key="1">
    <source>
        <dbReference type="ARBA" id="ARBA00004514"/>
    </source>
</evidence>
<evidence type="ECO:0000313" key="7">
    <source>
        <dbReference type="EMBL" id="CCO94683.1"/>
    </source>
</evidence>
<feature type="coiled-coil region" evidence="6">
    <location>
        <begin position="69"/>
        <end position="96"/>
    </location>
</feature>
<evidence type="ECO:0000256" key="4">
    <source>
        <dbReference type="ARBA" id="ARBA00023186"/>
    </source>
</evidence>
<dbReference type="GO" id="GO:0044781">
    <property type="term" value="P:bacterial-type flagellum organization"/>
    <property type="evidence" value="ECO:0007669"/>
    <property type="project" value="UniProtKB-KW"/>
</dbReference>
<comment type="caution">
    <text evidence="7">The sequence shown here is derived from an EMBL/GenBank/DDBJ whole genome shotgun (WGS) entry which is preliminary data.</text>
</comment>
<evidence type="ECO:0000256" key="3">
    <source>
        <dbReference type="ARBA" id="ARBA00022795"/>
    </source>
</evidence>
<keyword evidence="4" id="KW-0143">Chaperone</keyword>
<reference evidence="7 8" key="1">
    <citation type="submission" date="2012-11" db="EMBL/GenBank/DDBJ databases">
        <authorList>
            <person name="Linke B."/>
        </authorList>
    </citation>
    <scope>NUCLEOTIDE SEQUENCE [LARGE SCALE GENOMIC DNA]</scope>
    <source>
        <strain evidence="8">CFBP 1232</strain>
    </source>
</reference>
<dbReference type="Pfam" id="PF05400">
    <property type="entry name" value="FliT"/>
    <property type="match status" value="1"/>
</dbReference>